<evidence type="ECO:0000313" key="2">
    <source>
        <dbReference type="Proteomes" id="UP000247702"/>
    </source>
</evidence>
<dbReference type="STRING" id="94130.A0A2Z6SI83"/>
<protein>
    <submittedName>
        <fullName evidence="1">Uncharacterized protein</fullName>
    </submittedName>
</protein>
<gene>
    <name evidence="1" type="ORF">RclHR1_06370004</name>
</gene>
<accession>A0A2Z6SI83</accession>
<dbReference type="EMBL" id="BEXD01004023">
    <property type="protein sequence ID" value="GBC05677.1"/>
    <property type="molecule type" value="Genomic_DNA"/>
</dbReference>
<name>A0A2Z6SI83_9GLOM</name>
<reference evidence="1 2" key="1">
    <citation type="submission" date="2017-11" db="EMBL/GenBank/DDBJ databases">
        <title>The genome of Rhizophagus clarus HR1 reveals common genetic basis of auxotrophy among arbuscular mycorrhizal fungi.</title>
        <authorList>
            <person name="Kobayashi Y."/>
        </authorList>
    </citation>
    <scope>NUCLEOTIDE SEQUENCE [LARGE SCALE GENOMIC DNA]</scope>
    <source>
        <strain evidence="1 2">HR1</strain>
    </source>
</reference>
<evidence type="ECO:0000313" key="1">
    <source>
        <dbReference type="EMBL" id="GBC05677.1"/>
    </source>
</evidence>
<sequence length="378" mass="43715">MKTAVKKLSRTSENSKILYETFLEPHSTPTKNKMSGQESEIFDNEHRLSDDSSCHYMKCFCPLLYDQHWQTSEFFDSFRPADGMVVSTFKPVGEVDIDFRANTRDPGTQGQTMANSNKCVMEIKAPEKTKALENHDDLVRSIDNRGQEYQKTNNKFTTTSRFREPSSLSSGCEWEIEKESKALEVRKLCLNEHIFPTVIKGTRVTNPNSCNRNTDTKNETTLLELRNDHGTQHTRDLLLLLELLKNKEPYHDETNKNVFNDVEIRLFAGLYGITNFRPVLACKDSVFWIEDHDGVIYFYSRIDDSMIRGGDSLKEALSNYLFNQENLRYVDEITRELIPLNAYDKEVEEWAKSRETHAIDVTKVSLQHQHESKMGGKK</sequence>
<proteinExistence type="predicted"/>
<dbReference type="AlphaFoldDB" id="A0A2Z6SI83"/>
<comment type="caution">
    <text evidence="1">The sequence shown here is derived from an EMBL/GenBank/DDBJ whole genome shotgun (WGS) entry which is preliminary data.</text>
</comment>
<organism evidence="1 2">
    <name type="scientific">Rhizophagus clarus</name>
    <dbReference type="NCBI Taxonomy" id="94130"/>
    <lineage>
        <taxon>Eukaryota</taxon>
        <taxon>Fungi</taxon>
        <taxon>Fungi incertae sedis</taxon>
        <taxon>Mucoromycota</taxon>
        <taxon>Glomeromycotina</taxon>
        <taxon>Glomeromycetes</taxon>
        <taxon>Glomerales</taxon>
        <taxon>Glomeraceae</taxon>
        <taxon>Rhizophagus</taxon>
    </lineage>
</organism>
<keyword evidence="2" id="KW-1185">Reference proteome</keyword>
<dbReference type="Proteomes" id="UP000247702">
    <property type="component" value="Unassembled WGS sequence"/>
</dbReference>